<dbReference type="Proteomes" id="UP000198598">
    <property type="component" value="Unassembled WGS sequence"/>
</dbReference>
<accession>A0A1I1SJY6</accession>
<reference evidence="1 2" key="1">
    <citation type="submission" date="2016-10" db="EMBL/GenBank/DDBJ databases">
        <authorList>
            <person name="de Groot N.N."/>
        </authorList>
    </citation>
    <scope>NUCLEOTIDE SEQUENCE [LARGE SCALE GENOMIC DNA]</scope>
    <source>
        <strain evidence="1 2">DSM 26130</strain>
    </source>
</reference>
<name>A0A1I1SJY6_9BACT</name>
<keyword evidence="2" id="KW-1185">Reference proteome</keyword>
<sequence>MEKQPSILDRLQTPSPSLFVKLQKWGVVIAAVAAGLTVFRSNLAGHDIFLPALASKVIEVAGYISAAVAGVSTLPMDDAKRSGKSVFGAIVDQLLAKVVK</sequence>
<dbReference type="EMBL" id="FOLQ01000005">
    <property type="protein sequence ID" value="SFD46774.1"/>
    <property type="molecule type" value="Genomic_DNA"/>
</dbReference>
<dbReference type="OrthoDB" id="679091at2"/>
<dbReference type="RefSeq" id="WP_093827516.1">
    <property type="nucleotide sequence ID" value="NZ_FOLQ01000005.1"/>
</dbReference>
<evidence type="ECO:0000313" key="1">
    <source>
        <dbReference type="EMBL" id="SFD46774.1"/>
    </source>
</evidence>
<protein>
    <submittedName>
        <fullName evidence="1">Uncharacterized protein</fullName>
    </submittedName>
</protein>
<dbReference type="AlphaFoldDB" id="A0A1I1SJY6"/>
<dbReference type="STRING" id="662367.SAMN05216167_105137"/>
<proteinExistence type="predicted"/>
<gene>
    <name evidence="1" type="ORF">SAMN05216167_105137</name>
</gene>
<organism evidence="1 2">
    <name type="scientific">Spirosoma endophyticum</name>
    <dbReference type="NCBI Taxonomy" id="662367"/>
    <lineage>
        <taxon>Bacteria</taxon>
        <taxon>Pseudomonadati</taxon>
        <taxon>Bacteroidota</taxon>
        <taxon>Cytophagia</taxon>
        <taxon>Cytophagales</taxon>
        <taxon>Cytophagaceae</taxon>
        <taxon>Spirosoma</taxon>
    </lineage>
</organism>
<evidence type="ECO:0000313" key="2">
    <source>
        <dbReference type="Proteomes" id="UP000198598"/>
    </source>
</evidence>